<evidence type="ECO:0000256" key="3">
    <source>
        <dbReference type="ARBA" id="ARBA00004065"/>
    </source>
</evidence>
<dbReference type="Pfam" id="PF01351">
    <property type="entry name" value="RNase_HII"/>
    <property type="match status" value="1"/>
</dbReference>
<dbReference type="RefSeq" id="WP_016473972.1">
    <property type="nucleotide sequence ID" value="NZ_KE150480.1"/>
</dbReference>
<dbReference type="STRING" id="1203554.HMPREF1476_00607"/>
<dbReference type="InterPro" id="IPR036397">
    <property type="entry name" value="RNaseH_sf"/>
</dbReference>
<protein>
    <recommendedName>
        <fullName evidence="7 14">Ribonuclease HII</fullName>
        <shortName evidence="14">RNase HII</shortName>
        <ecNumber evidence="6 14">3.1.26.4</ecNumber>
    </recommendedName>
</protein>
<comment type="function">
    <text evidence="3 14 16">Endonuclease that specifically degrades the RNA of RNA-DNA hybrids.</text>
</comment>
<dbReference type="PANTHER" id="PTHR10954:SF18">
    <property type="entry name" value="RIBONUCLEASE HII"/>
    <property type="match status" value="1"/>
</dbReference>
<dbReference type="Proteomes" id="UP000014400">
    <property type="component" value="Unassembled WGS sequence"/>
</dbReference>
<dbReference type="GO" id="GO:0006298">
    <property type="term" value="P:mismatch repair"/>
    <property type="evidence" value="ECO:0007669"/>
    <property type="project" value="TreeGrafter"/>
</dbReference>
<dbReference type="InterPro" id="IPR001352">
    <property type="entry name" value="RNase_HII/HIII"/>
</dbReference>
<name>S3BER3_9BURK</name>
<dbReference type="GO" id="GO:0032299">
    <property type="term" value="C:ribonuclease H2 complex"/>
    <property type="evidence" value="ECO:0007669"/>
    <property type="project" value="TreeGrafter"/>
</dbReference>
<dbReference type="NCBIfam" id="NF000594">
    <property type="entry name" value="PRK00015.1-1"/>
    <property type="match status" value="1"/>
</dbReference>
<keyword evidence="20" id="KW-1185">Reference proteome</keyword>
<evidence type="ECO:0000256" key="13">
    <source>
        <dbReference type="ARBA" id="ARBA00023211"/>
    </source>
</evidence>
<evidence type="ECO:0000256" key="6">
    <source>
        <dbReference type="ARBA" id="ARBA00012180"/>
    </source>
</evidence>
<evidence type="ECO:0000256" key="17">
    <source>
        <dbReference type="SAM" id="MobiDB-lite"/>
    </source>
</evidence>
<dbReference type="GO" id="GO:0030145">
    <property type="term" value="F:manganese ion binding"/>
    <property type="evidence" value="ECO:0007669"/>
    <property type="project" value="UniProtKB-UniRule"/>
</dbReference>
<dbReference type="Gene3D" id="3.30.420.10">
    <property type="entry name" value="Ribonuclease H-like superfamily/Ribonuclease H"/>
    <property type="match status" value="1"/>
</dbReference>
<feature type="binding site" evidence="14 15">
    <location>
        <position position="40"/>
    </location>
    <ligand>
        <name>a divalent metal cation</name>
        <dbReference type="ChEBI" id="CHEBI:60240"/>
    </ligand>
</feature>
<dbReference type="GO" id="GO:0043137">
    <property type="term" value="P:DNA replication, removal of RNA primer"/>
    <property type="evidence" value="ECO:0007669"/>
    <property type="project" value="TreeGrafter"/>
</dbReference>
<comment type="cofactor">
    <cofactor evidence="2">
        <name>Mg(2+)</name>
        <dbReference type="ChEBI" id="CHEBI:18420"/>
    </cofactor>
</comment>
<dbReference type="NCBIfam" id="NF000596">
    <property type="entry name" value="PRK00015.1-4"/>
    <property type="match status" value="1"/>
</dbReference>
<dbReference type="HOGENOM" id="CLU_036532_3_1_4"/>
<comment type="similarity">
    <text evidence="5 14 16">Belongs to the RNase HII family.</text>
</comment>
<feature type="binding site" evidence="14 15">
    <location>
        <position position="137"/>
    </location>
    <ligand>
        <name>a divalent metal cation</name>
        <dbReference type="ChEBI" id="CHEBI:60240"/>
    </ligand>
</feature>
<dbReference type="SUPFAM" id="SSF53098">
    <property type="entry name" value="Ribonuclease H-like"/>
    <property type="match status" value="1"/>
</dbReference>
<evidence type="ECO:0000256" key="8">
    <source>
        <dbReference type="ARBA" id="ARBA00022490"/>
    </source>
</evidence>
<sequence length="243" mass="26131">MPRRRASLASASPEAALRDNLFFCDGEGEAHLPLLTAGVDEAGRGPLAGPVCAAAVILDPENPIEGLADSKKLSAKKREALAPIIRERALAWGIGWATVEEIDRVNILNATYLAMERAVAALKSRSASVTPEYILIDGNRRPPHLPCMSDTIVKGDDKVPAISAASILAKTARDHWMAELDQKWPAYGFAKHAGYGTAQHLDALKRLGPCPEHRTTFEPIKSMLSEKKTQHSSDAAANPLSQA</sequence>
<dbReference type="EMBL" id="ATCF01000012">
    <property type="protein sequence ID" value="EPD99803.1"/>
    <property type="molecule type" value="Genomic_DNA"/>
</dbReference>
<keyword evidence="8 14" id="KW-0963">Cytoplasm</keyword>
<proteinExistence type="inferred from homology"/>
<organism evidence="19 20">
    <name type="scientific">Sutterella wadsworthensis HGA0223</name>
    <dbReference type="NCBI Taxonomy" id="1203554"/>
    <lineage>
        <taxon>Bacteria</taxon>
        <taxon>Pseudomonadati</taxon>
        <taxon>Pseudomonadota</taxon>
        <taxon>Betaproteobacteria</taxon>
        <taxon>Burkholderiales</taxon>
        <taxon>Sutterellaceae</taxon>
        <taxon>Sutterella</taxon>
    </lineage>
</organism>
<comment type="catalytic activity">
    <reaction evidence="1 14 15 16">
        <text>Endonucleolytic cleavage to 5'-phosphomonoester.</text>
        <dbReference type="EC" id="3.1.26.4"/>
    </reaction>
</comment>
<dbReference type="CDD" id="cd07182">
    <property type="entry name" value="RNase_HII_bacteria_HII_like"/>
    <property type="match status" value="1"/>
</dbReference>
<comment type="caution">
    <text evidence="19">The sequence shown here is derived from an EMBL/GenBank/DDBJ whole genome shotgun (WGS) entry which is preliminary data.</text>
</comment>
<keyword evidence="13 14" id="KW-0464">Manganese</keyword>
<dbReference type="InterPro" id="IPR022898">
    <property type="entry name" value="RNase_HII"/>
</dbReference>
<evidence type="ECO:0000313" key="20">
    <source>
        <dbReference type="Proteomes" id="UP000014400"/>
    </source>
</evidence>
<evidence type="ECO:0000259" key="18">
    <source>
        <dbReference type="PROSITE" id="PS51975"/>
    </source>
</evidence>
<evidence type="ECO:0000256" key="5">
    <source>
        <dbReference type="ARBA" id="ARBA00007383"/>
    </source>
</evidence>
<evidence type="ECO:0000256" key="1">
    <source>
        <dbReference type="ARBA" id="ARBA00000077"/>
    </source>
</evidence>
<dbReference type="GO" id="GO:0005737">
    <property type="term" value="C:cytoplasm"/>
    <property type="evidence" value="ECO:0007669"/>
    <property type="project" value="UniProtKB-SubCell"/>
</dbReference>
<evidence type="ECO:0000256" key="9">
    <source>
        <dbReference type="ARBA" id="ARBA00022722"/>
    </source>
</evidence>
<keyword evidence="11 14" id="KW-0255">Endonuclease</keyword>
<comment type="subcellular location">
    <subcellularLocation>
        <location evidence="4 14">Cytoplasm</location>
    </subcellularLocation>
</comment>
<accession>S3BER3</accession>
<feature type="binding site" evidence="14 15">
    <location>
        <position position="41"/>
    </location>
    <ligand>
        <name>a divalent metal cation</name>
        <dbReference type="ChEBI" id="CHEBI:60240"/>
    </ligand>
</feature>
<evidence type="ECO:0000313" key="19">
    <source>
        <dbReference type="EMBL" id="EPD99803.1"/>
    </source>
</evidence>
<dbReference type="GO" id="GO:0003723">
    <property type="term" value="F:RNA binding"/>
    <property type="evidence" value="ECO:0007669"/>
    <property type="project" value="UniProtKB-UniRule"/>
</dbReference>
<feature type="domain" description="RNase H type-2" evidence="18">
    <location>
        <begin position="34"/>
        <end position="229"/>
    </location>
</feature>
<dbReference type="AlphaFoldDB" id="S3BER3"/>
<feature type="compositionally biased region" description="Polar residues" evidence="17">
    <location>
        <begin position="232"/>
        <end position="243"/>
    </location>
</feature>
<evidence type="ECO:0000256" key="2">
    <source>
        <dbReference type="ARBA" id="ARBA00001946"/>
    </source>
</evidence>
<dbReference type="PATRIC" id="fig|1203554.3.peg.593"/>
<comment type="cofactor">
    <cofactor evidence="14 15">
        <name>Mn(2+)</name>
        <dbReference type="ChEBI" id="CHEBI:29035"/>
    </cofactor>
    <cofactor evidence="14 15">
        <name>Mg(2+)</name>
        <dbReference type="ChEBI" id="CHEBI:18420"/>
    </cofactor>
    <text evidence="14 15">Manganese or magnesium. Binds 1 divalent metal ion per monomer in the absence of substrate. May bind a second metal ion after substrate binding.</text>
</comment>
<keyword evidence="10 14" id="KW-0479">Metal-binding</keyword>
<feature type="region of interest" description="Disordered" evidence="17">
    <location>
        <begin position="224"/>
        <end position="243"/>
    </location>
</feature>
<evidence type="ECO:0000256" key="14">
    <source>
        <dbReference type="HAMAP-Rule" id="MF_00052"/>
    </source>
</evidence>
<evidence type="ECO:0000256" key="12">
    <source>
        <dbReference type="ARBA" id="ARBA00022801"/>
    </source>
</evidence>
<evidence type="ECO:0000256" key="11">
    <source>
        <dbReference type="ARBA" id="ARBA00022759"/>
    </source>
</evidence>
<evidence type="ECO:0000256" key="15">
    <source>
        <dbReference type="PROSITE-ProRule" id="PRU01319"/>
    </source>
</evidence>
<dbReference type="GO" id="GO:0004523">
    <property type="term" value="F:RNA-DNA hybrid ribonuclease activity"/>
    <property type="evidence" value="ECO:0007669"/>
    <property type="project" value="UniProtKB-UniRule"/>
</dbReference>
<evidence type="ECO:0000256" key="16">
    <source>
        <dbReference type="RuleBase" id="RU003515"/>
    </source>
</evidence>
<evidence type="ECO:0000256" key="10">
    <source>
        <dbReference type="ARBA" id="ARBA00022723"/>
    </source>
</evidence>
<dbReference type="InterPro" id="IPR012337">
    <property type="entry name" value="RNaseH-like_sf"/>
</dbReference>
<dbReference type="NCBIfam" id="NF000595">
    <property type="entry name" value="PRK00015.1-3"/>
    <property type="match status" value="1"/>
</dbReference>
<dbReference type="PANTHER" id="PTHR10954">
    <property type="entry name" value="RIBONUCLEASE H2 SUBUNIT A"/>
    <property type="match status" value="1"/>
</dbReference>
<evidence type="ECO:0000256" key="4">
    <source>
        <dbReference type="ARBA" id="ARBA00004496"/>
    </source>
</evidence>
<dbReference type="eggNOG" id="COG0164">
    <property type="taxonomic scope" value="Bacteria"/>
</dbReference>
<reference evidence="19 20" key="1">
    <citation type="submission" date="2013-04" db="EMBL/GenBank/DDBJ databases">
        <title>The Genome Sequence of Sutterella wadsworthensis HGA0223.</title>
        <authorList>
            <consortium name="The Broad Institute Genomics Platform"/>
            <person name="Earl A."/>
            <person name="Ward D."/>
            <person name="Feldgarden M."/>
            <person name="Gevers D."/>
            <person name="Schmidt T.M."/>
            <person name="Dover J."/>
            <person name="Dai D."/>
            <person name="Walker B."/>
            <person name="Young S."/>
            <person name="Zeng Q."/>
            <person name="Gargeya S."/>
            <person name="Fitzgerald M."/>
            <person name="Haas B."/>
            <person name="Abouelleil A."/>
            <person name="Allen A.W."/>
            <person name="Alvarado L."/>
            <person name="Arachchi H.M."/>
            <person name="Berlin A.M."/>
            <person name="Chapman S.B."/>
            <person name="Gainer-Dewar J."/>
            <person name="Goldberg J."/>
            <person name="Griggs A."/>
            <person name="Gujja S."/>
            <person name="Hansen M."/>
            <person name="Howarth C."/>
            <person name="Imamovic A."/>
            <person name="Ireland A."/>
            <person name="Larimer J."/>
            <person name="McCowan C."/>
            <person name="Murphy C."/>
            <person name="Pearson M."/>
            <person name="Poon T.W."/>
            <person name="Priest M."/>
            <person name="Roberts A."/>
            <person name="Saif S."/>
            <person name="Shea T."/>
            <person name="Sisk P."/>
            <person name="Sykes S."/>
            <person name="Wortman J."/>
            <person name="Nusbaum C."/>
            <person name="Birren B."/>
        </authorList>
    </citation>
    <scope>NUCLEOTIDE SEQUENCE [LARGE SCALE GENOMIC DNA]</scope>
    <source>
        <strain evidence="19 20">HGA0223</strain>
    </source>
</reference>
<dbReference type="PROSITE" id="PS51975">
    <property type="entry name" value="RNASE_H_2"/>
    <property type="match status" value="1"/>
</dbReference>
<evidence type="ECO:0000256" key="7">
    <source>
        <dbReference type="ARBA" id="ARBA00019179"/>
    </source>
</evidence>
<dbReference type="FunFam" id="3.30.420.10:FF:000006">
    <property type="entry name" value="Ribonuclease HII"/>
    <property type="match status" value="1"/>
</dbReference>
<keyword evidence="12 14" id="KW-0378">Hydrolase</keyword>
<keyword evidence="9 14" id="KW-0540">Nuclease</keyword>
<dbReference type="EC" id="3.1.26.4" evidence="6 14"/>
<dbReference type="HAMAP" id="MF_00052_B">
    <property type="entry name" value="RNase_HII_B"/>
    <property type="match status" value="1"/>
</dbReference>
<gene>
    <name evidence="14" type="primary">rnhB</name>
    <name evidence="19" type="ORF">HMPREF1476_00607</name>
</gene>
<dbReference type="InterPro" id="IPR024567">
    <property type="entry name" value="RNase_HII/HIII_dom"/>
</dbReference>